<dbReference type="AlphaFoldDB" id="A0A1I6VTF8"/>
<dbReference type="EMBL" id="FOZW01000012">
    <property type="protein sequence ID" value="SFT16694.1"/>
    <property type="molecule type" value="Genomic_DNA"/>
</dbReference>
<protein>
    <submittedName>
        <fullName evidence="1">Peptidase inhibitor I78 family protein</fullName>
    </submittedName>
</protein>
<dbReference type="Pfam" id="PF11720">
    <property type="entry name" value="Inhibitor_I78"/>
    <property type="match status" value="1"/>
</dbReference>
<dbReference type="InterPro" id="IPR021719">
    <property type="entry name" value="Prot_inh_I78"/>
</dbReference>
<evidence type="ECO:0000313" key="1">
    <source>
        <dbReference type="EMBL" id="SFT16694.1"/>
    </source>
</evidence>
<proteinExistence type="predicted"/>
<name>A0A1I6VTF8_9RHOB</name>
<sequence length="88" mass="9294">MMGRIAMLLGLCAGIAGCSEAETKAEDDTCGAAAYQTRIGQPVDELGLTAGDKLRILGPGQPMTMDFRPDRMNIETDSAGQILRVFCG</sequence>
<accession>A0A1I6VTF8</accession>
<dbReference type="STRING" id="311180.SAMN04488050_112205"/>
<reference evidence="2" key="1">
    <citation type="submission" date="2016-10" db="EMBL/GenBank/DDBJ databases">
        <authorList>
            <person name="Varghese N."/>
            <person name="Submissions S."/>
        </authorList>
    </citation>
    <scope>NUCLEOTIDE SEQUENCE [LARGE SCALE GENOMIC DNA]</scope>
    <source>
        <strain evidence="2">DSM 26894</strain>
    </source>
</reference>
<dbReference type="PROSITE" id="PS51257">
    <property type="entry name" value="PROKAR_LIPOPROTEIN"/>
    <property type="match status" value="1"/>
</dbReference>
<evidence type="ECO:0000313" key="2">
    <source>
        <dbReference type="Proteomes" id="UP000199392"/>
    </source>
</evidence>
<gene>
    <name evidence="1" type="ORF">SAMN04488050_112205</name>
</gene>
<dbReference type="RefSeq" id="WP_245696181.1">
    <property type="nucleotide sequence ID" value="NZ_FNCL01000012.1"/>
</dbReference>
<organism evidence="1 2">
    <name type="scientific">Alloyangia pacifica</name>
    <dbReference type="NCBI Taxonomy" id="311180"/>
    <lineage>
        <taxon>Bacteria</taxon>
        <taxon>Pseudomonadati</taxon>
        <taxon>Pseudomonadota</taxon>
        <taxon>Alphaproteobacteria</taxon>
        <taxon>Rhodobacterales</taxon>
        <taxon>Roseobacteraceae</taxon>
        <taxon>Alloyangia</taxon>
    </lineage>
</organism>
<dbReference type="Proteomes" id="UP000199392">
    <property type="component" value="Unassembled WGS sequence"/>
</dbReference>
<keyword evidence="2" id="KW-1185">Reference proteome</keyword>
<dbReference type="Gene3D" id="3.30.10.10">
    <property type="entry name" value="Trypsin Inhibitor V, subunit A"/>
    <property type="match status" value="1"/>
</dbReference>